<feature type="transmembrane region" description="Helical" evidence="8">
    <location>
        <begin position="469"/>
        <end position="487"/>
    </location>
</feature>
<comment type="similarity">
    <text evidence="2 7">Belongs to the major facilitator superfamily. Sugar transporter (TC 2.A.1.1) family.</text>
</comment>
<feature type="transmembrane region" description="Helical" evidence="8">
    <location>
        <begin position="434"/>
        <end position="457"/>
    </location>
</feature>
<dbReference type="InterPro" id="IPR036259">
    <property type="entry name" value="MFS_trans_sf"/>
</dbReference>
<evidence type="ECO:0000313" key="10">
    <source>
        <dbReference type="EMBL" id="ORY57268.1"/>
    </source>
</evidence>
<keyword evidence="11" id="KW-1185">Reference proteome</keyword>
<keyword evidence="5 8" id="KW-1133">Transmembrane helix</keyword>
<dbReference type="PROSITE" id="PS50850">
    <property type="entry name" value="MFS"/>
    <property type="match status" value="1"/>
</dbReference>
<dbReference type="Pfam" id="PF00083">
    <property type="entry name" value="Sugar_tr"/>
    <property type="match status" value="1"/>
</dbReference>
<keyword evidence="6 8" id="KW-0472">Membrane</keyword>
<evidence type="ECO:0000256" key="5">
    <source>
        <dbReference type="ARBA" id="ARBA00022989"/>
    </source>
</evidence>
<dbReference type="PROSITE" id="PS00216">
    <property type="entry name" value="SUGAR_TRANSPORT_1"/>
    <property type="match status" value="2"/>
</dbReference>
<feature type="transmembrane region" description="Helical" evidence="8">
    <location>
        <begin position="337"/>
        <end position="359"/>
    </location>
</feature>
<evidence type="ECO:0000259" key="9">
    <source>
        <dbReference type="PROSITE" id="PS50850"/>
    </source>
</evidence>
<feature type="domain" description="Major facilitator superfamily (MFS) profile" evidence="9">
    <location>
        <begin position="40"/>
        <end position="491"/>
    </location>
</feature>
<protein>
    <submittedName>
        <fullName evidence="10">Monosaccharide transporter</fullName>
    </submittedName>
</protein>
<organism evidence="10 11">
    <name type="scientific">Pseudomassariella vexata</name>
    <dbReference type="NCBI Taxonomy" id="1141098"/>
    <lineage>
        <taxon>Eukaryota</taxon>
        <taxon>Fungi</taxon>
        <taxon>Dikarya</taxon>
        <taxon>Ascomycota</taxon>
        <taxon>Pezizomycotina</taxon>
        <taxon>Sordariomycetes</taxon>
        <taxon>Xylariomycetidae</taxon>
        <taxon>Amphisphaeriales</taxon>
        <taxon>Pseudomassariaceae</taxon>
        <taxon>Pseudomassariella</taxon>
    </lineage>
</organism>
<dbReference type="EMBL" id="MCFJ01000020">
    <property type="protein sequence ID" value="ORY57268.1"/>
    <property type="molecule type" value="Genomic_DNA"/>
</dbReference>
<dbReference type="FunFam" id="1.20.1250.20:FF:000180">
    <property type="entry name" value="MFS monosaccharide transporter"/>
    <property type="match status" value="1"/>
</dbReference>
<evidence type="ECO:0000313" key="11">
    <source>
        <dbReference type="Proteomes" id="UP000193689"/>
    </source>
</evidence>
<feature type="transmembrane region" description="Helical" evidence="8">
    <location>
        <begin position="137"/>
        <end position="159"/>
    </location>
</feature>
<dbReference type="NCBIfam" id="TIGR00879">
    <property type="entry name" value="SP"/>
    <property type="match status" value="1"/>
</dbReference>
<proteinExistence type="inferred from homology"/>
<dbReference type="PANTHER" id="PTHR48022">
    <property type="entry name" value="PLASTIDIC GLUCOSE TRANSPORTER 4"/>
    <property type="match status" value="1"/>
</dbReference>
<dbReference type="InterPro" id="IPR005829">
    <property type="entry name" value="Sugar_transporter_CS"/>
</dbReference>
<dbReference type="SUPFAM" id="SSF103473">
    <property type="entry name" value="MFS general substrate transporter"/>
    <property type="match status" value="1"/>
</dbReference>
<feature type="transmembrane region" description="Helical" evidence="8">
    <location>
        <begin position="113"/>
        <end position="131"/>
    </location>
</feature>
<feature type="transmembrane region" description="Helical" evidence="8">
    <location>
        <begin position="86"/>
        <end position="106"/>
    </location>
</feature>
<comment type="subcellular location">
    <subcellularLocation>
        <location evidence="1">Membrane</location>
        <topology evidence="1">Multi-pass membrane protein</topology>
    </subcellularLocation>
</comment>
<evidence type="ECO:0000256" key="6">
    <source>
        <dbReference type="ARBA" id="ARBA00023136"/>
    </source>
</evidence>
<evidence type="ECO:0000256" key="2">
    <source>
        <dbReference type="ARBA" id="ARBA00010992"/>
    </source>
</evidence>
<dbReference type="Proteomes" id="UP000193689">
    <property type="component" value="Unassembled WGS sequence"/>
</dbReference>
<gene>
    <name evidence="10" type="ORF">BCR38DRAFT_355054</name>
</gene>
<sequence>MGVPDVETGVAPASVKAPPIHATNDVNRVEAPVTLKAYLMCAFAAFGGIFFGYDSGYISGVMGMQYFIQMIEGPEATALQAWKKSLITSILSAGTFFGAIIAGDLADWFGRRATVIAGCFIFLIGVALQTASAGLGLIVAGRLVAGFGVGFVSAILILYMSEIAPKKIRGAIVSGYQFCVTIGLLLASCVDYGTQNRTDSGSYRIPIALQILWAGILAAGLFFLPESPRFFVKKGSLDKAAGVLSRLRGQAIESDYIQNELAEIIANHEYEMSVIPQSGYFDSWMNCFRGSLFQGNSNLRRTILGTSLQMMQQWTGVNFVFYFGTTFFQDLGTIENAFLISLITTLVNVLSTPISFWTIERFGRRALLIYGAMGMVVCQFIVAIIGTVKPGDATATKAMIAFICIYIFFFASTWGPGAWVLIGEIYSLPIRSRGVGLSTASNWLWNCIIAVITPYMVNPDKANLGAKVFWVWGSLCCCCLVYAYFLVPETKGLTLEQVDKMLEETTPRTSAKWVPTTTFASQMGFKVAAEHDEKVERD</sequence>
<evidence type="ECO:0000256" key="7">
    <source>
        <dbReference type="RuleBase" id="RU003346"/>
    </source>
</evidence>
<dbReference type="InterPro" id="IPR020846">
    <property type="entry name" value="MFS_dom"/>
</dbReference>
<feature type="transmembrane region" description="Helical" evidence="8">
    <location>
        <begin position="205"/>
        <end position="224"/>
    </location>
</feature>
<evidence type="ECO:0000256" key="8">
    <source>
        <dbReference type="SAM" id="Phobius"/>
    </source>
</evidence>
<dbReference type="GO" id="GO:0005351">
    <property type="term" value="F:carbohydrate:proton symporter activity"/>
    <property type="evidence" value="ECO:0007669"/>
    <property type="project" value="TreeGrafter"/>
</dbReference>
<dbReference type="AlphaFoldDB" id="A0A1Y2DDD3"/>
<dbReference type="OrthoDB" id="6612291at2759"/>
<keyword evidence="4 8" id="KW-0812">Transmembrane</keyword>
<reference evidence="10 11" key="1">
    <citation type="submission" date="2016-07" db="EMBL/GenBank/DDBJ databases">
        <title>Pervasive Adenine N6-methylation of Active Genes in Fungi.</title>
        <authorList>
            <consortium name="DOE Joint Genome Institute"/>
            <person name="Mondo S.J."/>
            <person name="Dannebaum R.O."/>
            <person name="Kuo R.C."/>
            <person name="Labutti K."/>
            <person name="Haridas S."/>
            <person name="Kuo A."/>
            <person name="Salamov A."/>
            <person name="Ahrendt S.R."/>
            <person name="Lipzen A."/>
            <person name="Sullivan W."/>
            <person name="Andreopoulos W.B."/>
            <person name="Clum A."/>
            <person name="Lindquist E."/>
            <person name="Daum C."/>
            <person name="Ramamoorthy G.K."/>
            <person name="Gryganskyi A."/>
            <person name="Culley D."/>
            <person name="Magnuson J.K."/>
            <person name="James T.Y."/>
            <person name="O'Malley M.A."/>
            <person name="Stajich J.E."/>
            <person name="Spatafora J.W."/>
            <person name="Visel A."/>
            <person name="Grigoriev I.V."/>
        </authorList>
    </citation>
    <scope>NUCLEOTIDE SEQUENCE [LARGE SCALE GENOMIC DNA]</scope>
    <source>
        <strain evidence="10 11">CBS 129021</strain>
    </source>
</reference>
<dbReference type="PRINTS" id="PR00171">
    <property type="entry name" value="SUGRTRNSPORT"/>
</dbReference>
<dbReference type="InterPro" id="IPR003663">
    <property type="entry name" value="Sugar/inositol_transpt"/>
</dbReference>
<dbReference type="RefSeq" id="XP_040710620.1">
    <property type="nucleotide sequence ID" value="XM_040856924.1"/>
</dbReference>
<dbReference type="GeneID" id="63773136"/>
<name>A0A1Y2DDD3_9PEZI</name>
<dbReference type="PANTHER" id="PTHR48022:SF6">
    <property type="entry name" value="MSTA PROTEIN-RELATED"/>
    <property type="match status" value="1"/>
</dbReference>
<comment type="caution">
    <text evidence="10">The sequence shown here is derived from an EMBL/GenBank/DDBJ whole genome shotgun (WGS) entry which is preliminary data.</text>
</comment>
<dbReference type="InterPro" id="IPR005828">
    <property type="entry name" value="MFS_sugar_transport-like"/>
</dbReference>
<evidence type="ECO:0000256" key="1">
    <source>
        <dbReference type="ARBA" id="ARBA00004141"/>
    </source>
</evidence>
<feature type="transmembrane region" description="Helical" evidence="8">
    <location>
        <begin position="37"/>
        <end position="53"/>
    </location>
</feature>
<feature type="transmembrane region" description="Helical" evidence="8">
    <location>
        <begin position="398"/>
        <end position="422"/>
    </location>
</feature>
<dbReference type="Gene3D" id="1.20.1250.20">
    <property type="entry name" value="MFS general substrate transporter like domains"/>
    <property type="match status" value="1"/>
</dbReference>
<dbReference type="InParanoid" id="A0A1Y2DDD3"/>
<accession>A0A1Y2DDD3</accession>
<keyword evidence="3 7" id="KW-0813">Transport</keyword>
<feature type="transmembrane region" description="Helical" evidence="8">
    <location>
        <begin position="171"/>
        <end position="193"/>
    </location>
</feature>
<dbReference type="CDD" id="cd17356">
    <property type="entry name" value="MFS_HXT"/>
    <property type="match status" value="1"/>
</dbReference>
<dbReference type="InterPro" id="IPR050360">
    <property type="entry name" value="MFS_Sugar_Transporters"/>
</dbReference>
<evidence type="ECO:0000256" key="3">
    <source>
        <dbReference type="ARBA" id="ARBA00022448"/>
    </source>
</evidence>
<evidence type="ECO:0000256" key="4">
    <source>
        <dbReference type="ARBA" id="ARBA00022692"/>
    </source>
</evidence>
<feature type="transmembrane region" description="Helical" evidence="8">
    <location>
        <begin position="366"/>
        <end position="386"/>
    </location>
</feature>
<dbReference type="PROSITE" id="PS00217">
    <property type="entry name" value="SUGAR_TRANSPORT_2"/>
    <property type="match status" value="1"/>
</dbReference>
<dbReference type="GO" id="GO:0016020">
    <property type="term" value="C:membrane"/>
    <property type="evidence" value="ECO:0007669"/>
    <property type="project" value="UniProtKB-SubCell"/>
</dbReference>